<organism evidence="1 2">
    <name type="scientific">Cryobacterium algoritolerans</name>
    <dbReference type="NCBI Taxonomy" id="1259184"/>
    <lineage>
        <taxon>Bacteria</taxon>
        <taxon>Bacillati</taxon>
        <taxon>Actinomycetota</taxon>
        <taxon>Actinomycetes</taxon>
        <taxon>Micrococcales</taxon>
        <taxon>Microbacteriaceae</taxon>
        <taxon>Cryobacterium</taxon>
    </lineage>
</organism>
<proteinExistence type="predicted"/>
<gene>
    <name evidence="1" type="ORF">E3O19_03805</name>
</gene>
<comment type="caution">
    <text evidence="1">The sequence shown here is derived from an EMBL/GenBank/DDBJ whole genome shotgun (WGS) entry which is preliminary data.</text>
</comment>
<dbReference type="OrthoDB" id="5493262at2"/>
<dbReference type="Proteomes" id="UP000298412">
    <property type="component" value="Unassembled WGS sequence"/>
</dbReference>
<sequence length="291" mass="31291">MTHPIDRAIGISKLTDGEPEPDALVDAARRQRASAVIAPQGNLALMNTQWITGDVGVSQPIWGVPGLWSPLPIGSCGLLLRAPASDAILVDDELVHGDVVVSGMDAVSPSRIRFSDTVTGTVIANEEGDHALRVWDADSEAIRDFRAIEAFPYDQAWVVEAKFTPDAGTSDVSIAYLKEEGKTRANTVPGEISFTLGAEEHRLVVYQDGPSWLLVFADATTGDTSYSVGRFLRVAPGYKGAVSLDFNLAYLPPCAFSYNFSCPIPPKQNRLGIAVTAGERNVLTRNSDLLH</sequence>
<accession>A0A4R8WVE7</accession>
<keyword evidence="2" id="KW-1185">Reference proteome</keyword>
<evidence type="ECO:0000313" key="2">
    <source>
        <dbReference type="Proteomes" id="UP000298412"/>
    </source>
</evidence>
<protein>
    <submittedName>
        <fullName evidence="1">DUF1684 domain-containing protein</fullName>
    </submittedName>
</protein>
<reference evidence="1 2" key="1">
    <citation type="submission" date="2019-03" db="EMBL/GenBank/DDBJ databases">
        <title>Genomics of glacier-inhabiting Cryobacterium strains.</title>
        <authorList>
            <person name="Liu Q."/>
            <person name="Xin Y.-H."/>
        </authorList>
    </citation>
    <scope>NUCLEOTIDE SEQUENCE [LARGE SCALE GENOMIC DNA]</scope>
    <source>
        <strain evidence="1 2">MDT1-3</strain>
    </source>
</reference>
<dbReference type="InterPro" id="IPR012467">
    <property type="entry name" value="DUF1684"/>
</dbReference>
<dbReference type="EMBL" id="SOFP01000016">
    <property type="protein sequence ID" value="TFC18932.1"/>
    <property type="molecule type" value="Genomic_DNA"/>
</dbReference>
<dbReference type="PANTHER" id="PTHR41913:SF1">
    <property type="entry name" value="DUF1684 DOMAIN-CONTAINING PROTEIN"/>
    <property type="match status" value="1"/>
</dbReference>
<name>A0A4R8WVE7_9MICO</name>
<evidence type="ECO:0000313" key="1">
    <source>
        <dbReference type="EMBL" id="TFC18932.1"/>
    </source>
</evidence>
<dbReference type="AlphaFoldDB" id="A0A4R8WVE7"/>
<dbReference type="PANTHER" id="PTHR41913">
    <property type="entry name" value="DUF1684 DOMAIN-CONTAINING PROTEIN"/>
    <property type="match status" value="1"/>
</dbReference>
<dbReference type="Pfam" id="PF07920">
    <property type="entry name" value="DUF1684"/>
    <property type="match status" value="1"/>
</dbReference>
<dbReference type="RefSeq" id="WP_134565392.1">
    <property type="nucleotide sequence ID" value="NZ_SOFP01000016.1"/>
</dbReference>